<feature type="region of interest" description="Disordered" evidence="3">
    <location>
        <begin position="739"/>
        <end position="762"/>
    </location>
</feature>
<dbReference type="GeneID" id="40311201"/>
<evidence type="ECO:0000256" key="1">
    <source>
        <dbReference type="ARBA" id="ARBA00022737"/>
    </source>
</evidence>
<feature type="region of interest" description="Disordered" evidence="3">
    <location>
        <begin position="927"/>
        <end position="961"/>
    </location>
</feature>
<dbReference type="InterPro" id="IPR003609">
    <property type="entry name" value="Pan_app"/>
</dbReference>
<feature type="compositionally biased region" description="Basic and acidic residues" evidence="3">
    <location>
        <begin position="161"/>
        <end position="178"/>
    </location>
</feature>
<dbReference type="Pfam" id="PF14295">
    <property type="entry name" value="PAN_4"/>
    <property type="match status" value="4"/>
</dbReference>
<name>A0A2A9MHF7_BESBE</name>
<feature type="compositionally biased region" description="Polar residues" evidence="3">
    <location>
        <begin position="1183"/>
        <end position="1204"/>
    </location>
</feature>
<gene>
    <name evidence="5" type="ORF">BESB_062730</name>
</gene>
<feature type="domain" description="Apple" evidence="4">
    <location>
        <begin position="973"/>
        <end position="1048"/>
    </location>
</feature>
<evidence type="ECO:0000256" key="3">
    <source>
        <dbReference type="SAM" id="MobiDB-lite"/>
    </source>
</evidence>
<dbReference type="GO" id="GO:0006508">
    <property type="term" value="P:proteolysis"/>
    <property type="evidence" value="ECO:0007669"/>
    <property type="project" value="InterPro"/>
</dbReference>
<feature type="region of interest" description="Disordered" evidence="3">
    <location>
        <begin position="135"/>
        <end position="178"/>
    </location>
</feature>
<dbReference type="OrthoDB" id="329549at2759"/>
<feature type="region of interest" description="Disordered" evidence="3">
    <location>
        <begin position="1089"/>
        <end position="1142"/>
    </location>
</feature>
<dbReference type="Pfam" id="PF00024">
    <property type="entry name" value="PAN_1"/>
    <property type="match status" value="1"/>
</dbReference>
<proteinExistence type="predicted"/>
<keyword evidence="1" id="KW-0677">Repeat</keyword>
<feature type="domain" description="Apple" evidence="4">
    <location>
        <begin position="835"/>
        <end position="910"/>
    </location>
</feature>
<dbReference type="InterPro" id="IPR000177">
    <property type="entry name" value="Apple"/>
</dbReference>
<dbReference type="EMBL" id="NWUJ01000005">
    <property type="protein sequence ID" value="PFH35386.1"/>
    <property type="molecule type" value="Genomic_DNA"/>
</dbReference>
<feature type="region of interest" description="Disordered" evidence="3">
    <location>
        <begin position="52"/>
        <end position="76"/>
    </location>
</feature>
<feature type="compositionally biased region" description="Polar residues" evidence="3">
    <location>
        <begin position="739"/>
        <end position="751"/>
    </location>
</feature>
<evidence type="ECO:0000256" key="2">
    <source>
        <dbReference type="ARBA" id="ARBA00023157"/>
    </source>
</evidence>
<evidence type="ECO:0000259" key="4">
    <source>
        <dbReference type="PROSITE" id="PS50948"/>
    </source>
</evidence>
<dbReference type="SMART" id="SM00223">
    <property type="entry name" value="APPLE"/>
    <property type="match status" value="5"/>
</dbReference>
<evidence type="ECO:0000313" key="5">
    <source>
        <dbReference type="EMBL" id="PFH35386.1"/>
    </source>
</evidence>
<evidence type="ECO:0000313" key="6">
    <source>
        <dbReference type="Proteomes" id="UP000224006"/>
    </source>
</evidence>
<dbReference type="SUPFAM" id="SSF57414">
    <property type="entry name" value="Hairpin loop containing domain-like"/>
    <property type="match status" value="2"/>
</dbReference>
<accession>A0A2A9MHF7</accession>
<feature type="compositionally biased region" description="Basic and acidic residues" evidence="3">
    <location>
        <begin position="1171"/>
        <end position="1182"/>
    </location>
</feature>
<dbReference type="Gene3D" id="3.50.4.10">
    <property type="entry name" value="Hepatocyte Growth Factor"/>
    <property type="match status" value="5"/>
</dbReference>
<feature type="compositionally biased region" description="Basic and acidic residues" evidence="3">
    <location>
        <begin position="1291"/>
        <end position="1305"/>
    </location>
</feature>
<dbReference type="PROSITE" id="PS50948">
    <property type="entry name" value="PAN"/>
    <property type="match status" value="2"/>
</dbReference>
<comment type="caution">
    <text evidence="5">The sequence shown here is derived from an EMBL/GenBank/DDBJ whole genome shotgun (WGS) entry which is preliminary data.</text>
</comment>
<reference evidence="5 6" key="1">
    <citation type="submission" date="2017-09" db="EMBL/GenBank/DDBJ databases">
        <title>Genome sequencing of Besnoitia besnoiti strain Bb-Ger1.</title>
        <authorList>
            <person name="Schares G."/>
            <person name="Venepally P."/>
            <person name="Lorenzi H.A."/>
        </authorList>
    </citation>
    <scope>NUCLEOTIDE SEQUENCE [LARGE SCALE GENOMIC DNA]</scope>
    <source>
        <strain evidence="5 6">Bb-Ger1</strain>
    </source>
</reference>
<dbReference type="KEGG" id="bbes:BESB_062730"/>
<dbReference type="GO" id="GO:0005576">
    <property type="term" value="C:extracellular region"/>
    <property type="evidence" value="ECO:0007669"/>
    <property type="project" value="InterPro"/>
</dbReference>
<keyword evidence="2" id="KW-1015">Disulfide bond</keyword>
<dbReference type="CDD" id="cd01100">
    <property type="entry name" value="APPLE_Factor_XI_like"/>
    <property type="match status" value="1"/>
</dbReference>
<dbReference type="Proteomes" id="UP000224006">
    <property type="component" value="Chromosome V"/>
</dbReference>
<feature type="compositionally biased region" description="Low complexity" evidence="3">
    <location>
        <begin position="1227"/>
        <end position="1243"/>
    </location>
</feature>
<dbReference type="RefSeq" id="XP_029219395.1">
    <property type="nucleotide sequence ID" value="XM_029364687.1"/>
</dbReference>
<protein>
    <recommendedName>
        <fullName evidence="4">Apple domain-containing protein</fullName>
    </recommendedName>
</protein>
<sequence>MSSLFRKGLPGPPLLGIGSHSQNPIGKRALTFAFFVLVATGIPHQCHLAAAYEDPGPSDGSRTRAASETGDSNPTARQLAHQLMQALEKRDVGVSDSNLLQVLPSILPQVRTLGLDVAAFESEFRYLFATRHGRAQKMTEPPDGASATQKSMKISGGTDDASSRHTEGEETWRPRSSARRKDSAFAGYYDDRLSLSSAHDTVFIPTPELSGFGIISNATLSAQDDMNADRLLGDTNYAEEELDTETEGGGEQALDGQQLLRFRNKANKRQRAVNTDFDMVVGGKELLHVRATANFRSGVMASPTNTEAIVVPLVAASFDAPGESALAVMKAFDGDPAELRRLFAEAVIEAIPHRLKDAWNVSESDVRLFSVQDKDISIYLNMTNIVNRPEPTRSLLSLSAGCDFSSRKKLLQLHEGATPSPCVRIQWDWLDTTGSGENGTTELVRAVNADLTSEHSSYIMGNKSAFGRRARTVLGNVSSVAMSAYTVCGVPAKDQQQGPNVFQCYKQGVDFFGFDVKKVETGEINSPGECAEHCKFDDECYYWTFNPVRSWCYLKGVDAPQGVYSDPPATRHLISGLKNCDTLADPYPSEPCYRVGMDIVTTGYEHSIPHSTSALQCHAECTVEPFCFYWTFDSRQSICHLKGQGLVVAAQDSTRSSDALIAGAKRCKALQNHMRTTRRLMEIGGSEKLQPTGGNDTFFTARTPELSDCTYDDGDLYPTSEDIVLQTKAGNASDCHTACTQQEAETSSNDLSPKPPHQQAGETTNQDICAFWRFDEASGTCLLMGRHAWKTWKPRIDNLGGRPVPQSPETRTTTGSRRCKQFSYAFPPLSPLDLCFQPGIQFNTSADYVVREETAVHSLQQCVLLCSTEPKCISWTYMAKATTCSLLALDAHKVKRVREELSQAETDREEMVVSGLFGAKHCADASSSQLGEPLRSTEAANSPPHAGRMAATTETAGWGSDSPYNIPDDLPACAREGFMYAGHDLGLDENASQTHSARDCWRTCSRTHLCFFWSFDKVSRRCFLKDANAPVGGRSTRPEDFTSGPRYCPHAAALRRFPLLKLMDTASGVRLLPPLKVTRPFKLGETLADHETESAASASPGTNRNFSGAPPRTVSTGGDEQVSGRAGFWNGLPGGLGSDHQKKENSVSSFIASWLPFSGFRMNTSGGFLAREGKPESEEQHLQRNTQRASDFQAHTTQDVLQPHTTKDNPVDAATPLESPTLNSQRITPAHAPTPTTITGTGAVERHRERVHTAIGAKNEVGSTERSDVTDETGAASFDSSKGNSEADADAGSRDPPAVEKRATDNDFDGSSDADTSEKSWPCERDGVALMGADFFVAGDPGALTGVAGGIVMQSSQQCATYCASNPGCAYWTMDTESSLCYLKTADALFHYKSDQTTKHFVSGSTTAEHDCLL</sequence>
<organism evidence="5 6">
    <name type="scientific">Besnoitia besnoiti</name>
    <name type="common">Apicomplexan protozoan</name>
    <dbReference type="NCBI Taxonomy" id="94643"/>
    <lineage>
        <taxon>Eukaryota</taxon>
        <taxon>Sar</taxon>
        <taxon>Alveolata</taxon>
        <taxon>Apicomplexa</taxon>
        <taxon>Conoidasida</taxon>
        <taxon>Coccidia</taxon>
        <taxon>Eucoccidiorida</taxon>
        <taxon>Eimeriorina</taxon>
        <taxon>Sarcocystidae</taxon>
        <taxon>Besnoitia</taxon>
    </lineage>
</organism>
<feature type="compositionally biased region" description="Polar residues" evidence="3">
    <location>
        <begin position="64"/>
        <end position="76"/>
    </location>
</feature>
<feature type="region of interest" description="Disordered" evidence="3">
    <location>
        <begin position="1168"/>
        <end position="1321"/>
    </location>
</feature>
<dbReference type="VEuPathDB" id="ToxoDB:BESB_062730"/>
<feature type="compositionally biased region" description="Polar residues" evidence="3">
    <location>
        <begin position="1094"/>
        <end position="1106"/>
    </location>
</feature>
<keyword evidence="6" id="KW-1185">Reference proteome</keyword>